<dbReference type="HOGENOM" id="CLU_2823309_0_0_6"/>
<dbReference type="RefSeq" id="WP_046483191.1">
    <property type="nucleotide sequence ID" value="NZ_CP011132.1"/>
</dbReference>
<name>A0A059VE33_CITAM</name>
<dbReference type="Proteomes" id="UP000034085">
    <property type="component" value="Chromosome"/>
</dbReference>
<reference evidence="1 2" key="1">
    <citation type="journal article" date="2013" name="Appl. Microbiol. Biotechnol.">
        <title>Glycerol assimilation and production of 1,3-propanediol by Citrobacter amalonaticus Y19.</title>
        <authorList>
            <person name="Ainala S.K."/>
            <person name="Ashok S."/>
            <person name="Ko Y."/>
            <person name="Park S."/>
        </authorList>
    </citation>
    <scope>NUCLEOTIDE SEQUENCE [LARGE SCALE GENOMIC DNA]</scope>
    <source>
        <strain evidence="1 2">Y19</strain>
    </source>
</reference>
<dbReference type="KEGG" id="cama:F384_12610"/>
<evidence type="ECO:0000313" key="2">
    <source>
        <dbReference type="Proteomes" id="UP000034085"/>
    </source>
</evidence>
<dbReference type="PATRIC" id="fig|1261127.3.peg.2637"/>
<dbReference type="EMBL" id="CP011132">
    <property type="protein sequence ID" value="AHZ96931.1"/>
    <property type="molecule type" value="Genomic_DNA"/>
</dbReference>
<proteinExistence type="predicted"/>
<dbReference type="AlphaFoldDB" id="A0A059VE33"/>
<dbReference type="OrthoDB" id="6401437at2"/>
<evidence type="ECO:0000313" key="1">
    <source>
        <dbReference type="EMBL" id="AHZ96931.1"/>
    </source>
</evidence>
<protein>
    <submittedName>
        <fullName evidence="1">Uncharacterized protein</fullName>
    </submittedName>
</protein>
<sequence>MCQLRVRVLLADNREELLDEVTHIACDADKVTISRLFEADRELFGFEIKEIDCMHSRVLVTPRAAG</sequence>
<accession>A0A059VE33</accession>
<organism evidence="1 2">
    <name type="scientific">Citrobacter amalonaticus Y19</name>
    <dbReference type="NCBI Taxonomy" id="1261127"/>
    <lineage>
        <taxon>Bacteria</taxon>
        <taxon>Pseudomonadati</taxon>
        <taxon>Pseudomonadota</taxon>
        <taxon>Gammaproteobacteria</taxon>
        <taxon>Enterobacterales</taxon>
        <taxon>Enterobacteriaceae</taxon>
        <taxon>Citrobacter</taxon>
    </lineage>
</organism>
<dbReference type="Pfam" id="PF10133">
    <property type="entry name" value="CooT"/>
    <property type="match status" value="1"/>
</dbReference>
<dbReference type="InterPro" id="IPR019300">
    <property type="entry name" value="CooT"/>
</dbReference>
<gene>
    <name evidence="1" type="ORF">F384_12610</name>
</gene>